<feature type="transmembrane region" description="Helical" evidence="1">
    <location>
        <begin position="20"/>
        <end position="47"/>
    </location>
</feature>
<keyword evidence="1" id="KW-0472">Membrane</keyword>
<evidence type="ECO:0000256" key="1">
    <source>
        <dbReference type="SAM" id="Phobius"/>
    </source>
</evidence>
<dbReference type="EMBL" id="LAZR01005996">
    <property type="protein sequence ID" value="KKM95539.1"/>
    <property type="molecule type" value="Genomic_DNA"/>
</dbReference>
<proteinExistence type="predicted"/>
<dbReference type="AlphaFoldDB" id="A0A0F9LKG8"/>
<keyword evidence="1" id="KW-0812">Transmembrane</keyword>
<protein>
    <recommendedName>
        <fullName evidence="3">Cardiolipin synthase N-terminal domain-containing protein</fullName>
    </recommendedName>
</protein>
<organism evidence="2">
    <name type="scientific">marine sediment metagenome</name>
    <dbReference type="NCBI Taxonomy" id="412755"/>
    <lineage>
        <taxon>unclassified sequences</taxon>
        <taxon>metagenomes</taxon>
        <taxon>ecological metagenomes</taxon>
    </lineage>
</organism>
<name>A0A0F9LKG8_9ZZZZ</name>
<gene>
    <name evidence="2" type="ORF">LCGC14_1187230</name>
</gene>
<evidence type="ECO:0008006" key="3">
    <source>
        <dbReference type="Google" id="ProtNLM"/>
    </source>
</evidence>
<keyword evidence="1" id="KW-1133">Transmembrane helix</keyword>
<evidence type="ECO:0000313" key="2">
    <source>
        <dbReference type="EMBL" id="KKM95539.1"/>
    </source>
</evidence>
<sequence>MSLNILQADHYHMMGWWFDLFGPFAWLFMILGMVIYFLVSVIIAYYVHRDAIRRGIKNNEIWLLIGLIFNVLGLLIYLLFRGNYSDKPHRTAPEN</sequence>
<comment type="caution">
    <text evidence="2">The sequence shown here is derived from an EMBL/GenBank/DDBJ whole genome shotgun (WGS) entry which is preliminary data.</text>
</comment>
<reference evidence="2" key="1">
    <citation type="journal article" date="2015" name="Nature">
        <title>Complex archaea that bridge the gap between prokaryotes and eukaryotes.</title>
        <authorList>
            <person name="Spang A."/>
            <person name="Saw J.H."/>
            <person name="Jorgensen S.L."/>
            <person name="Zaremba-Niedzwiedzka K."/>
            <person name="Martijn J."/>
            <person name="Lind A.E."/>
            <person name="van Eijk R."/>
            <person name="Schleper C."/>
            <person name="Guy L."/>
            <person name="Ettema T.J."/>
        </authorList>
    </citation>
    <scope>NUCLEOTIDE SEQUENCE</scope>
</reference>
<accession>A0A0F9LKG8</accession>
<feature type="transmembrane region" description="Helical" evidence="1">
    <location>
        <begin position="59"/>
        <end position="80"/>
    </location>
</feature>